<comment type="subunit">
    <text evidence="7">Homotetramer.</text>
</comment>
<dbReference type="AlphaFoldDB" id="A0A9N9QLF7"/>
<comment type="activity regulation">
    <text evidence="7">Inhibited by L-aspartic acid.</text>
</comment>
<organism evidence="12 13">
    <name type="scientific">Ceutorhynchus assimilis</name>
    <name type="common">cabbage seed weevil</name>
    <dbReference type="NCBI Taxonomy" id="467358"/>
    <lineage>
        <taxon>Eukaryota</taxon>
        <taxon>Metazoa</taxon>
        <taxon>Ecdysozoa</taxon>
        <taxon>Arthropoda</taxon>
        <taxon>Hexapoda</taxon>
        <taxon>Insecta</taxon>
        <taxon>Pterygota</taxon>
        <taxon>Neoptera</taxon>
        <taxon>Endopterygota</taxon>
        <taxon>Coleoptera</taxon>
        <taxon>Polyphaga</taxon>
        <taxon>Cucujiformia</taxon>
        <taxon>Curculionidae</taxon>
        <taxon>Ceutorhynchinae</taxon>
        <taxon>Ceutorhynchus</taxon>
    </lineage>
</organism>
<dbReference type="InterPro" id="IPR023230">
    <property type="entry name" value="Glyco_hydro_2_CS"/>
</dbReference>
<keyword evidence="6 7" id="KW-0326">Glycosidase</keyword>
<reference evidence="12" key="1">
    <citation type="submission" date="2022-01" db="EMBL/GenBank/DDBJ databases">
        <authorList>
            <person name="King R."/>
        </authorList>
    </citation>
    <scope>NUCLEOTIDE SEQUENCE</scope>
</reference>
<dbReference type="InterPro" id="IPR006102">
    <property type="entry name" value="Ig-like_GH2"/>
</dbReference>
<dbReference type="PROSITE" id="PS00719">
    <property type="entry name" value="GLYCOSYL_HYDROL_F2_1"/>
    <property type="match status" value="1"/>
</dbReference>
<accession>A0A9N9QLF7</accession>
<feature type="domain" description="Glycosyl hydrolases family 2 sugar binding" evidence="11">
    <location>
        <begin position="79"/>
        <end position="198"/>
    </location>
</feature>
<dbReference type="PRINTS" id="PR00132">
    <property type="entry name" value="GLHYDRLASE2"/>
</dbReference>
<dbReference type="InterPro" id="IPR008979">
    <property type="entry name" value="Galactose-bd-like_sf"/>
</dbReference>
<sequence>MRATSCITILLLLLALARGGILPVKPSETRDVINLDGLWYFTTDANFVENIEEADDLGQGLNLMPVPSSYNDIATSLILRDHVGSVWYKKYFFVPGSWSSKRVWIRFGSVCYNASVIINGASVVNHSVGHLPFATEISRHLNYDIENNVLVEVNNILDRYTIPQGYVDQVGGGKLHQFVKFDFFNYAGIDRPVYLYTTNDAYIDDINIDIKLNGTTGLVTYSTEIVNPKGLKQQINILDKNGHLVAVGSGKSGTLEVENAKLWWPYLMRPDPGYLYTFEVILKQNDTLIDHYKQRFGIRSLYYDNDTFTINNENIYIRGFGRHEDSDIRGKGLDLPLIIRDHHLIKWIGANCYRTSHYPYAEEIMDLADELGIMIIDEVPSVVTANFSKTLLSNHKQAWSEMYQRDKNRPSVIMWSIANEPRVTIPASGDYFKQVVQHVKTFDTSRPITLANMYSYDIEYSGKYLDIIGVNRYEAWYVNPGQIDGIVPRIKSLITGWRNLHNKPVLFTEYGADVEEGLSTLPSFIWTEEYGNDLITEYFKAFDQLRSQPWFVGEMIWNFADFKTDTDIRRVGGNKKGLFTRNRQPKAAAFVVRKRYWALAHQLYNATLPKDLELYISDSYNHNNNNYKDEL</sequence>
<dbReference type="GO" id="GO:0019391">
    <property type="term" value="P:glucuronoside catabolic process"/>
    <property type="evidence" value="ECO:0007669"/>
    <property type="project" value="TreeGrafter"/>
</dbReference>
<name>A0A9N9QLF7_9CUCU</name>
<dbReference type="Gene3D" id="2.60.40.10">
    <property type="entry name" value="Immunoglobulins"/>
    <property type="match status" value="1"/>
</dbReference>
<evidence type="ECO:0000256" key="3">
    <source>
        <dbReference type="ARBA" id="ARBA00012761"/>
    </source>
</evidence>
<dbReference type="Gene3D" id="2.60.120.260">
    <property type="entry name" value="Galactose-binding domain-like"/>
    <property type="match status" value="1"/>
</dbReference>
<keyword evidence="5 7" id="KW-0378">Hydrolase</keyword>
<comment type="function">
    <text evidence="1 7">Plays an important role in the degradation of dermatan and keratan sulfates.</text>
</comment>
<feature type="signal peptide" evidence="8">
    <location>
        <begin position="1"/>
        <end position="19"/>
    </location>
</feature>
<dbReference type="InterPro" id="IPR036156">
    <property type="entry name" value="Beta-gal/glucu_dom_sf"/>
</dbReference>
<dbReference type="EMBL" id="OU892282">
    <property type="protein sequence ID" value="CAG9770247.1"/>
    <property type="molecule type" value="Genomic_DNA"/>
</dbReference>
<evidence type="ECO:0000259" key="11">
    <source>
        <dbReference type="Pfam" id="PF02837"/>
    </source>
</evidence>
<evidence type="ECO:0000256" key="6">
    <source>
        <dbReference type="ARBA" id="ARBA00023295"/>
    </source>
</evidence>
<dbReference type="OrthoDB" id="408532at2759"/>
<dbReference type="PANTHER" id="PTHR10066">
    <property type="entry name" value="BETA-GLUCURONIDASE"/>
    <property type="match status" value="1"/>
</dbReference>
<keyword evidence="8" id="KW-0732">Signal</keyword>
<evidence type="ECO:0000313" key="13">
    <source>
        <dbReference type="Proteomes" id="UP001152799"/>
    </source>
</evidence>
<dbReference type="FunFam" id="2.60.40.10:FF:000628">
    <property type="entry name" value="Beta-glucuronidase"/>
    <property type="match status" value="1"/>
</dbReference>
<feature type="domain" description="Glycoside hydrolase family 2 catalytic" evidence="10">
    <location>
        <begin position="305"/>
        <end position="599"/>
    </location>
</feature>
<evidence type="ECO:0000259" key="9">
    <source>
        <dbReference type="Pfam" id="PF00703"/>
    </source>
</evidence>
<dbReference type="GO" id="GO:0005975">
    <property type="term" value="P:carbohydrate metabolic process"/>
    <property type="evidence" value="ECO:0007669"/>
    <property type="project" value="InterPro"/>
</dbReference>
<dbReference type="GO" id="GO:0004566">
    <property type="term" value="F:beta-glucuronidase activity"/>
    <property type="evidence" value="ECO:0007669"/>
    <property type="project" value="UniProtKB-EC"/>
</dbReference>
<feature type="chain" id="PRO_5040232702" description="Beta-glucuronidase" evidence="8">
    <location>
        <begin position="20"/>
        <end position="631"/>
    </location>
</feature>
<gene>
    <name evidence="12" type="ORF">CEUTPL_LOCUS10702</name>
</gene>
<keyword evidence="13" id="KW-1185">Reference proteome</keyword>
<dbReference type="Pfam" id="PF02836">
    <property type="entry name" value="Glyco_hydro_2_C"/>
    <property type="match status" value="1"/>
</dbReference>
<dbReference type="PANTHER" id="PTHR10066:SF67">
    <property type="entry name" value="BETA-GLUCURONIDASE"/>
    <property type="match status" value="1"/>
</dbReference>
<dbReference type="InterPro" id="IPR023232">
    <property type="entry name" value="Glyco_hydro_2_AS"/>
</dbReference>
<dbReference type="NCBIfam" id="NF007538">
    <property type="entry name" value="PRK10150.1"/>
    <property type="match status" value="1"/>
</dbReference>
<dbReference type="Pfam" id="PF02837">
    <property type="entry name" value="Glyco_hydro_2_N"/>
    <property type="match status" value="1"/>
</dbReference>
<evidence type="ECO:0000256" key="2">
    <source>
        <dbReference type="ARBA" id="ARBA00007401"/>
    </source>
</evidence>
<evidence type="ECO:0000256" key="1">
    <source>
        <dbReference type="ARBA" id="ARBA00003025"/>
    </source>
</evidence>
<evidence type="ECO:0000256" key="8">
    <source>
        <dbReference type="SAM" id="SignalP"/>
    </source>
</evidence>
<dbReference type="EC" id="3.2.1.31" evidence="3 7"/>
<dbReference type="InterPro" id="IPR006103">
    <property type="entry name" value="Glyco_hydro_2_cat"/>
</dbReference>
<evidence type="ECO:0000259" key="10">
    <source>
        <dbReference type="Pfam" id="PF02836"/>
    </source>
</evidence>
<protein>
    <recommendedName>
        <fullName evidence="4 7">Beta-glucuronidase</fullName>
        <ecNumber evidence="3 7">3.2.1.31</ecNumber>
    </recommendedName>
</protein>
<dbReference type="Gene3D" id="3.20.20.80">
    <property type="entry name" value="Glycosidases"/>
    <property type="match status" value="1"/>
</dbReference>
<evidence type="ECO:0000256" key="4">
    <source>
        <dbReference type="ARBA" id="ARBA00016205"/>
    </source>
</evidence>
<dbReference type="SUPFAM" id="SSF51445">
    <property type="entry name" value="(Trans)glycosidases"/>
    <property type="match status" value="1"/>
</dbReference>
<dbReference type="SUPFAM" id="SSF49785">
    <property type="entry name" value="Galactose-binding domain-like"/>
    <property type="match status" value="1"/>
</dbReference>
<dbReference type="Pfam" id="PF00703">
    <property type="entry name" value="Glyco_hydro_2"/>
    <property type="match status" value="1"/>
</dbReference>
<dbReference type="Proteomes" id="UP001152799">
    <property type="component" value="Chromosome 6"/>
</dbReference>
<dbReference type="GO" id="GO:0005615">
    <property type="term" value="C:extracellular space"/>
    <property type="evidence" value="ECO:0007669"/>
    <property type="project" value="TreeGrafter"/>
</dbReference>
<comment type="catalytic activity">
    <reaction evidence="7">
        <text>a beta-D-glucuronoside + H2O = D-glucuronate + an alcohol</text>
        <dbReference type="Rhea" id="RHEA:17633"/>
        <dbReference type="ChEBI" id="CHEBI:15377"/>
        <dbReference type="ChEBI" id="CHEBI:30879"/>
        <dbReference type="ChEBI" id="CHEBI:58720"/>
        <dbReference type="ChEBI" id="CHEBI:83411"/>
        <dbReference type="EC" id="3.2.1.31"/>
    </reaction>
</comment>
<dbReference type="PROSITE" id="PS00608">
    <property type="entry name" value="GLYCOSYL_HYDROL_F2_2"/>
    <property type="match status" value="1"/>
</dbReference>
<dbReference type="InterPro" id="IPR013783">
    <property type="entry name" value="Ig-like_fold"/>
</dbReference>
<feature type="domain" description="Glycoside hydrolase family 2 immunoglobulin-like beta-sandwich" evidence="9">
    <location>
        <begin position="201"/>
        <end position="299"/>
    </location>
</feature>
<dbReference type="FunFam" id="3.20.20.80:FF:000080">
    <property type="entry name" value="Beta-glucuronidase UidA"/>
    <property type="match status" value="1"/>
</dbReference>
<keyword evidence="7" id="KW-0458">Lysosome</keyword>
<evidence type="ECO:0000256" key="7">
    <source>
        <dbReference type="RuleBase" id="RU361154"/>
    </source>
</evidence>
<dbReference type="SUPFAM" id="SSF49303">
    <property type="entry name" value="beta-Galactosidase/glucuronidase domain"/>
    <property type="match status" value="1"/>
</dbReference>
<dbReference type="GO" id="GO:0030246">
    <property type="term" value="F:carbohydrate binding"/>
    <property type="evidence" value="ECO:0007669"/>
    <property type="project" value="TreeGrafter"/>
</dbReference>
<evidence type="ECO:0000256" key="5">
    <source>
        <dbReference type="ARBA" id="ARBA00022801"/>
    </source>
</evidence>
<dbReference type="InterPro" id="IPR006104">
    <property type="entry name" value="Glyco_hydro_2_N"/>
</dbReference>
<comment type="similarity">
    <text evidence="2 7">Belongs to the glycosyl hydrolase 2 family.</text>
</comment>
<dbReference type="InterPro" id="IPR017853">
    <property type="entry name" value="GH"/>
</dbReference>
<dbReference type="InterPro" id="IPR006101">
    <property type="entry name" value="Glyco_hydro_2"/>
</dbReference>
<evidence type="ECO:0000313" key="12">
    <source>
        <dbReference type="EMBL" id="CAG9770247.1"/>
    </source>
</evidence>
<proteinExistence type="inferred from homology"/>